<dbReference type="RefSeq" id="WP_381533362.1">
    <property type="nucleotide sequence ID" value="NZ_JBHUMQ010000058.1"/>
</dbReference>
<evidence type="ECO:0000313" key="1">
    <source>
        <dbReference type="EMBL" id="MFD2696116.1"/>
    </source>
</evidence>
<sequence>LIKALSHNCFIKRRCPLFDAYVSLMSRAFDACNQSSIQEALFGAYRSNYGRWWTIFWQKVADDLASFNCPNKLKQVLYLIFT</sequence>
<accession>A0ABW5S8G8</accession>
<gene>
    <name evidence="1" type="ORF">ACFSUE_21145</name>
</gene>
<evidence type="ECO:0000313" key="2">
    <source>
        <dbReference type="Proteomes" id="UP001597399"/>
    </source>
</evidence>
<reference evidence="2" key="1">
    <citation type="journal article" date="2019" name="Int. J. Syst. Evol. Microbiol.">
        <title>The Global Catalogue of Microorganisms (GCM) 10K type strain sequencing project: providing services to taxonomists for standard genome sequencing and annotation.</title>
        <authorList>
            <consortium name="The Broad Institute Genomics Platform"/>
            <consortium name="The Broad Institute Genome Sequencing Center for Infectious Disease"/>
            <person name="Wu L."/>
            <person name="Ma J."/>
        </authorList>
    </citation>
    <scope>NUCLEOTIDE SEQUENCE [LARGE SCALE GENOMIC DNA]</scope>
    <source>
        <strain evidence="2">TISTR 2466</strain>
    </source>
</reference>
<organism evidence="1 2">
    <name type="scientific">Sporolactobacillus shoreicorticis</name>
    <dbReference type="NCBI Taxonomy" id="1923877"/>
    <lineage>
        <taxon>Bacteria</taxon>
        <taxon>Bacillati</taxon>
        <taxon>Bacillota</taxon>
        <taxon>Bacilli</taxon>
        <taxon>Bacillales</taxon>
        <taxon>Sporolactobacillaceae</taxon>
        <taxon>Sporolactobacillus</taxon>
    </lineage>
</organism>
<feature type="non-terminal residue" evidence="1">
    <location>
        <position position="1"/>
    </location>
</feature>
<protein>
    <recommendedName>
        <fullName evidence="3">Transposase</fullName>
    </recommendedName>
</protein>
<dbReference type="Proteomes" id="UP001597399">
    <property type="component" value="Unassembled WGS sequence"/>
</dbReference>
<comment type="caution">
    <text evidence="1">The sequence shown here is derived from an EMBL/GenBank/DDBJ whole genome shotgun (WGS) entry which is preliminary data.</text>
</comment>
<name>A0ABW5S8G8_9BACL</name>
<dbReference type="EMBL" id="JBHUMQ010000058">
    <property type="protein sequence ID" value="MFD2696116.1"/>
    <property type="molecule type" value="Genomic_DNA"/>
</dbReference>
<proteinExistence type="predicted"/>
<keyword evidence="2" id="KW-1185">Reference proteome</keyword>
<evidence type="ECO:0008006" key="3">
    <source>
        <dbReference type="Google" id="ProtNLM"/>
    </source>
</evidence>